<dbReference type="Pfam" id="PF01979">
    <property type="entry name" value="Amidohydro_1"/>
    <property type="match status" value="1"/>
</dbReference>
<feature type="binding site" evidence="7">
    <location>
        <position position="332"/>
    </location>
    <ligand>
        <name>4-imidazolone-5-propanoate</name>
        <dbReference type="ChEBI" id="CHEBI:77893"/>
    </ligand>
</feature>
<feature type="binding site" evidence="7">
    <location>
        <position position="327"/>
    </location>
    <ligand>
        <name>Fe(3+)</name>
        <dbReference type="ChEBI" id="CHEBI:29034"/>
    </ligand>
</feature>
<evidence type="ECO:0000256" key="5">
    <source>
        <dbReference type="ARBA" id="ARBA00022833"/>
    </source>
</evidence>
<dbReference type="FunFam" id="3.20.20.140:FF:000007">
    <property type="entry name" value="Imidazolonepropionase"/>
    <property type="match status" value="1"/>
</dbReference>
<feature type="binding site" evidence="7">
    <location>
        <position position="83"/>
    </location>
    <ligand>
        <name>Fe(3+)</name>
        <dbReference type="ChEBI" id="CHEBI:29034"/>
    </ligand>
</feature>
<keyword evidence="2 7" id="KW-0479">Metal-binding</keyword>
<feature type="binding site" evidence="7">
    <location>
        <position position="155"/>
    </location>
    <ligand>
        <name>N-formimidoyl-L-glutamate</name>
        <dbReference type="ChEBI" id="CHEBI:58928"/>
    </ligand>
</feature>
<dbReference type="AlphaFoldDB" id="A0A6L5Y9S6"/>
<evidence type="ECO:0000256" key="2">
    <source>
        <dbReference type="ARBA" id="ARBA00022723"/>
    </source>
</evidence>
<evidence type="ECO:0000256" key="1">
    <source>
        <dbReference type="ARBA" id="ARBA00012864"/>
    </source>
</evidence>
<feature type="binding site" evidence="7">
    <location>
        <position position="253"/>
    </location>
    <ligand>
        <name>Fe(3+)</name>
        <dbReference type="ChEBI" id="CHEBI:29034"/>
    </ligand>
</feature>
<accession>A0A6L5Y9S6</accession>
<comment type="function">
    <text evidence="7">Catalyzes the hydrolytic cleavage of the carbon-nitrogen bond in imidazolone-5-propanoate to yield N-formimidoyl-L-glutamate. It is the third step in the universal histidine degradation pathway.</text>
</comment>
<feature type="binding site" evidence="7">
    <location>
        <position position="85"/>
    </location>
    <ligand>
        <name>Fe(3+)</name>
        <dbReference type="ChEBI" id="CHEBI:29034"/>
    </ligand>
</feature>
<feature type="binding site" evidence="7">
    <location>
        <position position="327"/>
    </location>
    <ligand>
        <name>Zn(2+)</name>
        <dbReference type="ChEBI" id="CHEBI:29105"/>
    </ligand>
</feature>
<keyword evidence="5 7" id="KW-0862">Zinc</keyword>
<feature type="binding site" evidence="7">
    <location>
        <position position="329"/>
    </location>
    <ligand>
        <name>N-formimidoyl-L-glutamate</name>
        <dbReference type="ChEBI" id="CHEBI:58928"/>
    </ligand>
</feature>
<evidence type="ECO:0000313" key="10">
    <source>
        <dbReference type="Proteomes" id="UP000473699"/>
    </source>
</evidence>
<keyword evidence="7" id="KW-0963">Cytoplasm</keyword>
<dbReference type="Gene3D" id="3.20.20.140">
    <property type="entry name" value="Metal-dependent hydrolases"/>
    <property type="match status" value="1"/>
</dbReference>
<dbReference type="HAMAP" id="MF_00372">
    <property type="entry name" value="HutI"/>
    <property type="match status" value="1"/>
</dbReference>
<protein>
    <recommendedName>
        <fullName evidence="1 7">Imidazolonepropionase</fullName>
        <ecNumber evidence="1 7">3.5.2.7</ecNumber>
    </recommendedName>
    <alternativeName>
        <fullName evidence="7">Imidazolone-5-propionate hydrolase</fullName>
    </alternativeName>
</protein>
<dbReference type="GO" id="GO:0019557">
    <property type="term" value="P:L-histidine catabolic process to glutamate and formate"/>
    <property type="evidence" value="ECO:0007669"/>
    <property type="project" value="UniProtKB-UniPathway"/>
</dbReference>
<sequence length="416" mass="44121">MGGKLFYNAAITTPLMGGAPAAGAAQGRVASWEKGALFVEGGLVAAVGGEAEVRAALAAKDAEIEEERDCEGAAMIPGFVDPHTHICFAARREKEFTMRLQGKTYLEILGAGGGILSSVNAVKAASEEELFETTRENVLSALNFGTTTMEVKSGYGLDTAEELKMLRVIARLGEETPLDIVPTFMGAHAVPAEYKGRADDFVDILVDEMLPAVKKQGIARYCDVFCETGVYTVPQSRRILEAARKLGMKLRIHADEVDDTQGAGLAAELRVASAEHLLAANEKNLKAMAAAGVIADVLPATAYSLRKPYADARRMIELGVPVALASDCNPGSCFCESMPFVFGLAVMNMNMTVEEALTGCTLNAAWAVGLQDKVGSLETGKQADFLLLDGDSPTILAYHAGVSPVMEVYKKGVYVA</sequence>
<evidence type="ECO:0000256" key="4">
    <source>
        <dbReference type="ARBA" id="ARBA00022808"/>
    </source>
</evidence>
<feature type="binding site" evidence="7">
    <location>
        <position position="253"/>
    </location>
    <ligand>
        <name>Zn(2+)</name>
        <dbReference type="ChEBI" id="CHEBI:29105"/>
    </ligand>
</feature>
<dbReference type="GO" id="GO:0008270">
    <property type="term" value="F:zinc ion binding"/>
    <property type="evidence" value="ECO:0007669"/>
    <property type="project" value="UniProtKB-UniRule"/>
</dbReference>
<dbReference type="RefSeq" id="WP_154528122.1">
    <property type="nucleotide sequence ID" value="NZ_VUNH01000002.1"/>
</dbReference>
<dbReference type="GO" id="GO:0005506">
    <property type="term" value="F:iron ion binding"/>
    <property type="evidence" value="ECO:0007669"/>
    <property type="project" value="UniProtKB-UniRule"/>
</dbReference>
<keyword evidence="3 7" id="KW-0378">Hydrolase</keyword>
<dbReference type="PANTHER" id="PTHR42752">
    <property type="entry name" value="IMIDAZOLONEPROPIONASE"/>
    <property type="match status" value="1"/>
</dbReference>
<dbReference type="SUPFAM" id="SSF51556">
    <property type="entry name" value="Metallo-dependent hydrolases"/>
    <property type="match status" value="1"/>
</dbReference>
<evidence type="ECO:0000256" key="6">
    <source>
        <dbReference type="ARBA" id="ARBA00023004"/>
    </source>
</evidence>
<dbReference type="InterPro" id="IPR005920">
    <property type="entry name" value="HutI"/>
</dbReference>
<reference evidence="9 10" key="1">
    <citation type="submission" date="2019-08" db="EMBL/GenBank/DDBJ databases">
        <title>In-depth cultivation of the pig gut microbiome towards novel bacterial diversity and tailored functional studies.</title>
        <authorList>
            <person name="Wylensek D."/>
            <person name="Hitch T.C.A."/>
            <person name="Clavel T."/>
        </authorList>
    </citation>
    <scope>NUCLEOTIDE SEQUENCE [LARGE SCALE GENOMIC DNA]</scope>
    <source>
        <strain evidence="9 10">SM-530-WT-4B</strain>
    </source>
</reference>
<evidence type="ECO:0000256" key="7">
    <source>
        <dbReference type="HAMAP-Rule" id="MF_00372"/>
    </source>
</evidence>
<feature type="binding site" evidence="7">
    <location>
        <position position="331"/>
    </location>
    <ligand>
        <name>N-formimidoyl-L-glutamate</name>
        <dbReference type="ChEBI" id="CHEBI:58928"/>
    </ligand>
</feature>
<proteinExistence type="inferred from homology"/>
<evidence type="ECO:0000259" key="8">
    <source>
        <dbReference type="Pfam" id="PF01979"/>
    </source>
</evidence>
<comment type="catalytic activity">
    <reaction evidence="7">
        <text>4-imidazolone-5-propanoate + H2O = N-formimidoyl-L-glutamate</text>
        <dbReference type="Rhea" id="RHEA:23660"/>
        <dbReference type="ChEBI" id="CHEBI:15377"/>
        <dbReference type="ChEBI" id="CHEBI:58928"/>
        <dbReference type="ChEBI" id="CHEBI:77893"/>
        <dbReference type="EC" id="3.5.2.7"/>
    </reaction>
</comment>
<comment type="caution">
    <text evidence="9">The sequence shown here is derived from an EMBL/GenBank/DDBJ whole genome shotgun (WGS) entry which is preliminary data.</text>
</comment>
<dbReference type="EC" id="3.5.2.7" evidence="1 7"/>
<keyword evidence="6 7" id="KW-0408">Iron</keyword>
<dbReference type="PANTHER" id="PTHR42752:SF1">
    <property type="entry name" value="IMIDAZOLONEPROPIONASE-RELATED"/>
    <property type="match status" value="1"/>
</dbReference>
<feature type="binding site" evidence="7">
    <location>
        <position position="92"/>
    </location>
    <ligand>
        <name>4-imidazolone-5-propanoate</name>
        <dbReference type="ChEBI" id="CHEBI:77893"/>
    </ligand>
</feature>
<feature type="binding site" evidence="7">
    <location>
        <position position="155"/>
    </location>
    <ligand>
        <name>4-imidazolone-5-propanoate</name>
        <dbReference type="ChEBI" id="CHEBI:77893"/>
    </ligand>
</feature>
<evidence type="ECO:0000313" key="9">
    <source>
        <dbReference type="EMBL" id="MST55016.1"/>
    </source>
</evidence>
<comment type="similarity">
    <text evidence="7">Belongs to the metallo-dependent hydrolases superfamily. HutI family.</text>
</comment>
<organism evidence="9 10">
    <name type="scientific">Pyramidobacter porci</name>
    <dbReference type="NCBI Taxonomy" id="2605789"/>
    <lineage>
        <taxon>Bacteria</taxon>
        <taxon>Thermotogati</taxon>
        <taxon>Synergistota</taxon>
        <taxon>Synergistia</taxon>
        <taxon>Synergistales</taxon>
        <taxon>Dethiosulfovibrionaceae</taxon>
        <taxon>Pyramidobacter</taxon>
    </lineage>
</organism>
<dbReference type="EMBL" id="VUNH01000002">
    <property type="protein sequence ID" value="MST55016.1"/>
    <property type="molecule type" value="Genomic_DNA"/>
</dbReference>
<feature type="binding site" evidence="7">
    <location>
        <position position="256"/>
    </location>
    <ligand>
        <name>4-imidazolone-5-propanoate</name>
        <dbReference type="ChEBI" id="CHEBI:77893"/>
    </ligand>
</feature>
<dbReference type="UniPathway" id="UPA00379">
    <property type="reaction ID" value="UER00551"/>
</dbReference>
<dbReference type="Gene3D" id="2.30.40.10">
    <property type="entry name" value="Urease, subunit C, domain 1"/>
    <property type="match status" value="1"/>
</dbReference>
<comment type="cofactor">
    <cofactor evidence="7">
        <name>Zn(2+)</name>
        <dbReference type="ChEBI" id="CHEBI:29105"/>
    </cofactor>
    <cofactor evidence="7">
        <name>Fe(3+)</name>
        <dbReference type="ChEBI" id="CHEBI:29034"/>
    </cofactor>
    <text evidence="7">Binds 1 zinc or iron ion per subunit.</text>
</comment>
<feature type="domain" description="Amidohydrolase-related" evidence="8">
    <location>
        <begin position="75"/>
        <end position="412"/>
    </location>
</feature>
<dbReference type="InterPro" id="IPR011059">
    <property type="entry name" value="Metal-dep_hydrolase_composite"/>
</dbReference>
<keyword evidence="10" id="KW-1185">Reference proteome</keyword>
<dbReference type="CDD" id="cd01296">
    <property type="entry name" value="Imidazolone-5PH"/>
    <property type="match status" value="1"/>
</dbReference>
<dbReference type="InterPro" id="IPR006680">
    <property type="entry name" value="Amidohydro-rel"/>
</dbReference>
<dbReference type="GO" id="GO:0005737">
    <property type="term" value="C:cytoplasm"/>
    <property type="evidence" value="ECO:0007669"/>
    <property type="project" value="UniProtKB-SubCell"/>
</dbReference>
<dbReference type="NCBIfam" id="TIGR01224">
    <property type="entry name" value="hutI"/>
    <property type="match status" value="1"/>
</dbReference>
<dbReference type="InterPro" id="IPR032466">
    <property type="entry name" value="Metal_Hydrolase"/>
</dbReference>
<feature type="binding site" evidence="7">
    <location>
        <position position="188"/>
    </location>
    <ligand>
        <name>4-imidazolone-5-propanoate</name>
        <dbReference type="ChEBI" id="CHEBI:77893"/>
    </ligand>
</feature>
<comment type="subcellular location">
    <subcellularLocation>
        <location evidence="7">Cytoplasm</location>
    </subcellularLocation>
</comment>
<dbReference type="Proteomes" id="UP000473699">
    <property type="component" value="Unassembled WGS sequence"/>
</dbReference>
<gene>
    <name evidence="7" type="primary">hutI</name>
    <name evidence="9" type="ORF">FYJ74_02985</name>
</gene>
<keyword evidence="4 7" id="KW-0369">Histidine metabolism</keyword>
<name>A0A6L5Y9S6_9BACT</name>
<feature type="binding site" evidence="7">
    <location>
        <position position="85"/>
    </location>
    <ligand>
        <name>Zn(2+)</name>
        <dbReference type="ChEBI" id="CHEBI:29105"/>
    </ligand>
</feature>
<evidence type="ECO:0000256" key="3">
    <source>
        <dbReference type="ARBA" id="ARBA00022801"/>
    </source>
</evidence>
<dbReference type="GO" id="GO:0050480">
    <property type="term" value="F:imidazolonepropionase activity"/>
    <property type="evidence" value="ECO:0007669"/>
    <property type="project" value="UniProtKB-UniRule"/>
</dbReference>
<feature type="binding site" evidence="7">
    <location>
        <position position="83"/>
    </location>
    <ligand>
        <name>Zn(2+)</name>
        <dbReference type="ChEBI" id="CHEBI:29105"/>
    </ligand>
</feature>
<dbReference type="GO" id="GO:0019556">
    <property type="term" value="P:L-histidine catabolic process to glutamate and formamide"/>
    <property type="evidence" value="ECO:0007669"/>
    <property type="project" value="UniProtKB-UniRule"/>
</dbReference>
<dbReference type="SUPFAM" id="SSF51338">
    <property type="entry name" value="Composite domain of metallo-dependent hydrolases"/>
    <property type="match status" value="1"/>
</dbReference>
<comment type="pathway">
    <text evidence="7">Amino-acid degradation; L-histidine degradation into L-glutamate; N-formimidoyl-L-glutamate from L-histidine: step 3/3.</text>
</comment>